<organism evidence="1 2">
    <name type="scientific">Bauhinia variegata</name>
    <name type="common">Purple orchid tree</name>
    <name type="synonym">Phanera variegata</name>
    <dbReference type="NCBI Taxonomy" id="167791"/>
    <lineage>
        <taxon>Eukaryota</taxon>
        <taxon>Viridiplantae</taxon>
        <taxon>Streptophyta</taxon>
        <taxon>Embryophyta</taxon>
        <taxon>Tracheophyta</taxon>
        <taxon>Spermatophyta</taxon>
        <taxon>Magnoliopsida</taxon>
        <taxon>eudicotyledons</taxon>
        <taxon>Gunneridae</taxon>
        <taxon>Pentapetalae</taxon>
        <taxon>rosids</taxon>
        <taxon>fabids</taxon>
        <taxon>Fabales</taxon>
        <taxon>Fabaceae</taxon>
        <taxon>Cercidoideae</taxon>
        <taxon>Cercideae</taxon>
        <taxon>Bauhiniinae</taxon>
        <taxon>Bauhinia</taxon>
    </lineage>
</organism>
<protein>
    <submittedName>
        <fullName evidence="1">Uncharacterized protein</fullName>
    </submittedName>
</protein>
<sequence>MSIKFIRSHSHSLILLWLSMAIAALAQDNAPVLDTKGDPLLVGEEYYIEPAITDVGGRVTLVDRDGNCPLYVGQQNGAGSEAYPVIFRPFAEDESVVRVNRDTKIIFSAITLCIQSTEWLLGQNDTESGRRLIITGNRGDERQGGNYFRVTESQIGGNIYNLEWCPVEACPFCRFICGTAGGLFEDGKILLALDGNVLPVMFVKKE</sequence>
<evidence type="ECO:0000313" key="2">
    <source>
        <dbReference type="Proteomes" id="UP000828941"/>
    </source>
</evidence>
<proteinExistence type="predicted"/>
<dbReference type="Proteomes" id="UP000828941">
    <property type="component" value="Chromosome 9"/>
</dbReference>
<keyword evidence="2" id="KW-1185">Reference proteome</keyword>
<comment type="caution">
    <text evidence="1">The sequence shown here is derived from an EMBL/GenBank/DDBJ whole genome shotgun (WGS) entry which is preliminary data.</text>
</comment>
<evidence type="ECO:0000313" key="1">
    <source>
        <dbReference type="EMBL" id="KAI4323083.1"/>
    </source>
</evidence>
<name>A0ACB9MFZ7_BAUVA</name>
<dbReference type="EMBL" id="CM039434">
    <property type="protein sequence ID" value="KAI4323083.1"/>
    <property type="molecule type" value="Genomic_DNA"/>
</dbReference>
<accession>A0ACB9MFZ7</accession>
<reference evidence="1 2" key="1">
    <citation type="journal article" date="2022" name="DNA Res.">
        <title>Chromosomal-level genome assembly of the orchid tree Bauhinia variegata (Leguminosae; Cercidoideae) supports the allotetraploid origin hypothesis of Bauhinia.</title>
        <authorList>
            <person name="Zhong Y."/>
            <person name="Chen Y."/>
            <person name="Zheng D."/>
            <person name="Pang J."/>
            <person name="Liu Y."/>
            <person name="Luo S."/>
            <person name="Meng S."/>
            <person name="Qian L."/>
            <person name="Wei D."/>
            <person name="Dai S."/>
            <person name="Zhou R."/>
        </authorList>
    </citation>
    <scope>NUCLEOTIDE SEQUENCE [LARGE SCALE GENOMIC DNA]</scope>
    <source>
        <strain evidence="1">BV-YZ2020</strain>
    </source>
</reference>
<gene>
    <name evidence="1" type="ORF">L6164_022718</name>
</gene>